<feature type="region of interest" description="Disordered" evidence="1">
    <location>
        <begin position="122"/>
        <end position="174"/>
    </location>
</feature>
<comment type="caution">
    <text evidence="2">The sequence shown here is derived from an EMBL/GenBank/DDBJ whole genome shotgun (WGS) entry which is preliminary data.</text>
</comment>
<proteinExistence type="predicted"/>
<evidence type="ECO:0000256" key="1">
    <source>
        <dbReference type="SAM" id="MobiDB-lite"/>
    </source>
</evidence>
<reference evidence="2" key="2">
    <citation type="submission" date="2019-07" db="EMBL/GenBank/DDBJ databases">
        <authorList>
            <person name="Yang Y."/>
            <person name="Bocs S."/>
            <person name="Baudouin L."/>
        </authorList>
    </citation>
    <scope>NUCLEOTIDE SEQUENCE</scope>
    <source>
        <tissue evidence="2">Spear leaf of Hainan Tall coconut</tissue>
    </source>
</reference>
<dbReference type="AlphaFoldDB" id="A0A8K0IDW3"/>
<evidence type="ECO:0000313" key="3">
    <source>
        <dbReference type="Proteomes" id="UP000797356"/>
    </source>
</evidence>
<dbReference type="EMBL" id="CM017877">
    <property type="protein sequence ID" value="KAG1348117.1"/>
    <property type="molecule type" value="Genomic_DNA"/>
</dbReference>
<keyword evidence="3" id="KW-1185">Reference proteome</keyword>
<dbReference type="Proteomes" id="UP000797356">
    <property type="component" value="Chromosome 6"/>
</dbReference>
<reference evidence="2" key="1">
    <citation type="journal article" date="2017" name="Gigascience">
        <title>The genome draft of coconut (Cocos nucifera).</title>
        <authorList>
            <person name="Xiao Y."/>
            <person name="Xu P."/>
            <person name="Fan H."/>
            <person name="Baudouin L."/>
            <person name="Xia W."/>
            <person name="Bocs S."/>
            <person name="Xu J."/>
            <person name="Li Q."/>
            <person name="Guo A."/>
            <person name="Zhou L."/>
            <person name="Li J."/>
            <person name="Wu Y."/>
            <person name="Ma Z."/>
            <person name="Armero A."/>
            <person name="Issali A.E."/>
            <person name="Liu N."/>
            <person name="Peng M."/>
            <person name="Yang Y."/>
        </authorList>
    </citation>
    <scope>NUCLEOTIDE SEQUENCE</scope>
    <source>
        <tissue evidence="2">Spear leaf of Hainan Tall coconut</tissue>
    </source>
</reference>
<dbReference type="OrthoDB" id="6485510at2759"/>
<protein>
    <submittedName>
        <fullName evidence="2">Uncharacterized protein</fullName>
    </submittedName>
</protein>
<name>A0A8K0IDW3_COCNU</name>
<evidence type="ECO:0000313" key="2">
    <source>
        <dbReference type="EMBL" id="KAG1348117.1"/>
    </source>
</evidence>
<sequence length="174" mass="20989">MRPLGLWLMLVGSLRLASVWFGFFDIWALRLAVFSQTQKRWGLGFVGDKGGKGRRRWQHGIVEGAEEAPMKDGGHGQRWRQWRMEWRVQESQMGGKLRAAKYESLDDGYGFMLGTDDLEKKDEEEKWMERKERRKEKRRMDKERKGERRGERREREWMEREEKENAGRKRRRNA</sequence>
<gene>
    <name evidence="2" type="ORF">COCNU_06G019460</name>
</gene>
<feature type="compositionally biased region" description="Basic and acidic residues" evidence="1">
    <location>
        <begin position="122"/>
        <end position="131"/>
    </location>
</feature>
<accession>A0A8K0IDW3</accession>
<organism evidence="2 3">
    <name type="scientific">Cocos nucifera</name>
    <name type="common">Coconut palm</name>
    <dbReference type="NCBI Taxonomy" id="13894"/>
    <lineage>
        <taxon>Eukaryota</taxon>
        <taxon>Viridiplantae</taxon>
        <taxon>Streptophyta</taxon>
        <taxon>Embryophyta</taxon>
        <taxon>Tracheophyta</taxon>
        <taxon>Spermatophyta</taxon>
        <taxon>Magnoliopsida</taxon>
        <taxon>Liliopsida</taxon>
        <taxon>Arecaceae</taxon>
        <taxon>Arecoideae</taxon>
        <taxon>Cocoseae</taxon>
        <taxon>Attaleinae</taxon>
        <taxon>Cocos</taxon>
    </lineage>
</organism>
<feature type="compositionally biased region" description="Basic and acidic residues" evidence="1">
    <location>
        <begin position="138"/>
        <end position="167"/>
    </location>
</feature>